<dbReference type="Proteomes" id="UP000001396">
    <property type="component" value="Unassembled WGS sequence"/>
</dbReference>
<comment type="catalytic activity">
    <reaction evidence="1">
        <text>a 5'-end (N(7)-methyl 5'-triphosphoguanosine)-ribonucleoside in mRNA + S-adenosyl-L-methionine = a 5'-end (N(7)-methyl 5'-triphosphoguanosine)-(2'-O-methyl-ribonucleoside) in mRNA + S-adenosyl-L-homocysteine + H(+)</text>
        <dbReference type="Rhea" id="RHEA:67020"/>
        <dbReference type="Rhea" id="RHEA-COMP:17167"/>
        <dbReference type="Rhea" id="RHEA-COMP:17168"/>
        <dbReference type="ChEBI" id="CHEBI:15378"/>
        <dbReference type="ChEBI" id="CHEBI:57856"/>
        <dbReference type="ChEBI" id="CHEBI:59789"/>
        <dbReference type="ChEBI" id="CHEBI:156461"/>
        <dbReference type="ChEBI" id="CHEBI:167609"/>
        <dbReference type="EC" id="2.1.1.57"/>
    </reaction>
</comment>
<feature type="compositionally biased region" description="Low complexity" evidence="2">
    <location>
        <begin position="697"/>
        <end position="710"/>
    </location>
</feature>
<gene>
    <name evidence="4" type="ORF">PPL_01810</name>
</gene>
<dbReference type="PROSITE" id="PS51613">
    <property type="entry name" value="SAM_MT_RRMJ"/>
    <property type="match status" value="1"/>
</dbReference>
<dbReference type="EC" id="2.1.1.57" evidence="1"/>
<dbReference type="GO" id="GO:0003676">
    <property type="term" value="F:nucleic acid binding"/>
    <property type="evidence" value="ECO:0007669"/>
    <property type="project" value="UniProtKB-UniRule"/>
</dbReference>
<dbReference type="GO" id="GO:0004483">
    <property type="term" value="F:methyltransferase cap1 activity"/>
    <property type="evidence" value="ECO:0007669"/>
    <property type="project" value="UniProtKB-UniRule"/>
</dbReference>
<name>D3B0J3_HETP5</name>
<dbReference type="InterPro" id="IPR029063">
    <property type="entry name" value="SAM-dependent_MTases_sf"/>
</dbReference>
<evidence type="ECO:0000259" key="3">
    <source>
        <dbReference type="PROSITE" id="PS51613"/>
    </source>
</evidence>
<dbReference type="GO" id="GO:0005634">
    <property type="term" value="C:nucleus"/>
    <property type="evidence" value="ECO:0007669"/>
    <property type="project" value="UniProtKB-SubCell"/>
</dbReference>
<comment type="function">
    <text evidence="1">S-adenosyl-L-methionine-dependent methyltransferase that mediates RNA cap1 2'-O-ribose methylation to the 5'-cap structure of RNAs. Methylates the ribose of the first nucleotide of a m(7)GpppG-capped mRNA to produce m(7)GpppNmp (cap1).</text>
</comment>
<proteinExistence type="predicted"/>
<keyword evidence="1" id="KW-0949">S-adenosyl-L-methionine</keyword>
<dbReference type="GeneID" id="31357337"/>
<feature type="region of interest" description="Disordered" evidence="2">
    <location>
        <begin position="133"/>
        <end position="205"/>
    </location>
</feature>
<feature type="region of interest" description="Disordered" evidence="2">
    <location>
        <begin position="1"/>
        <end position="119"/>
    </location>
</feature>
<dbReference type="PANTHER" id="PTHR16121:SF0">
    <property type="entry name" value="CAP-SPECIFIC MRNA (NUCLEOSIDE-2'-O-)-METHYLTRANSFERASE 1"/>
    <property type="match status" value="1"/>
</dbReference>
<comment type="subcellular location">
    <subcellularLocation>
        <location evidence="1">Nucleus</location>
    </subcellularLocation>
</comment>
<dbReference type="Pfam" id="PF01728">
    <property type="entry name" value="FtsJ"/>
    <property type="match status" value="1"/>
</dbReference>
<feature type="compositionally biased region" description="Basic and acidic residues" evidence="2">
    <location>
        <begin position="190"/>
        <end position="200"/>
    </location>
</feature>
<dbReference type="InterPro" id="IPR025816">
    <property type="entry name" value="RrmJ-type_MeTrfase"/>
</dbReference>
<feature type="compositionally biased region" description="Basic and acidic residues" evidence="2">
    <location>
        <begin position="136"/>
        <end position="150"/>
    </location>
</feature>
<dbReference type="InParanoid" id="D3B0J3"/>
<feature type="domain" description="RrmJ-type SAM-dependent 2'-O-MTase" evidence="3">
    <location>
        <begin position="328"/>
        <end position="550"/>
    </location>
</feature>
<evidence type="ECO:0000256" key="2">
    <source>
        <dbReference type="SAM" id="MobiDB-lite"/>
    </source>
</evidence>
<keyword evidence="1" id="KW-0489">Methyltransferase</keyword>
<comment type="caution">
    <text evidence="4">The sequence shown here is derived from an EMBL/GenBank/DDBJ whole genome shotgun (WGS) entry which is preliminary data.</text>
</comment>
<dbReference type="STRING" id="670386.D3B0J3"/>
<feature type="compositionally biased region" description="Low complexity" evidence="2">
    <location>
        <begin position="97"/>
        <end position="119"/>
    </location>
</feature>
<protein>
    <recommendedName>
        <fullName evidence="1">Cap-specific mRNA (nucleoside-2'-O-)-methyltransferase 1</fullName>
        <ecNumber evidence="1">2.1.1.57</ecNumber>
    </recommendedName>
    <alternativeName>
        <fullName evidence="1">Cap1 2'O-ribose methyltransferase 1</fullName>
    </alternativeName>
</protein>
<dbReference type="RefSeq" id="XP_020436928.1">
    <property type="nucleotide sequence ID" value="XM_020572811.1"/>
</dbReference>
<organism evidence="4 5">
    <name type="scientific">Heterostelium pallidum (strain ATCC 26659 / Pp 5 / PN500)</name>
    <name type="common">Cellular slime mold</name>
    <name type="synonym">Polysphondylium pallidum</name>
    <dbReference type="NCBI Taxonomy" id="670386"/>
    <lineage>
        <taxon>Eukaryota</taxon>
        <taxon>Amoebozoa</taxon>
        <taxon>Evosea</taxon>
        <taxon>Eumycetozoa</taxon>
        <taxon>Dictyostelia</taxon>
        <taxon>Acytosteliales</taxon>
        <taxon>Acytosteliaceae</taxon>
        <taxon>Heterostelium</taxon>
    </lineage>
</organism>
<dbReference type="GO" id="GO:0005737">
    <property type="term" value="C:cytoplasm"/>
    <property type="evidence" value="ECO:0007669"/>
    <property type="project" value="TreeGrafter"/>
</dbReference>
<feature type="compositionally biased region" description="Low complexity" evidence="2">
    <location>
        <begin position="653"/>
        <end position="684"/>
    </location>
</feature>
<evidence type="ECO:0000313" key="5">
    <source>
        <dbReference type="Proteomes" id="UP000001396"/>
    </source>
</evidence>
<evidence type="ECO:0000313" key="4">
    <source>
        <dbReference type="EMBL" id="EFA84817.1"/>
    </source>
</evidence>
<dbReference type="Gene3D" id="3.40.50.12760">
    <property type="match status" value="1"/>
</dbReference>
<keyword evidence="5" id="KW-1185">Reference proteome</keyword>
<dbReference type="GO" id="GO:0032259">
    <property type="term" value="P:methylation"/>
    <property type="evidence" value="ECO:0007669"/>
    <property type="project" value="UniProtKB-KW"/>
</dbReference>
<dbReference type="SUPFAM" id="SSF53335">
    <property type="entry name" value="S-adenosyl-L-methionine-dependent methyltransferases"/>
    <property type="match status" value="1"/>
</dbReference>
<keyword evidence="1" id="KW-0507">mRNA processing</keyword>
<accession>D3B0J3</accession>
<dbReference type="FunCoup" id="D3B0J3">
    <property type="interactions" value="457"/>
</dbReference>
<dbReference type="GO" id="GO:0006370">
    <property type="term" value="P:7-methylguanosine mRNA capping"/>
    <property type="evidence" value="ECO:0007669"/>
    <property type="project" value="UniProtKB-UniRule"/>
</dbReference>
<feature type="compositionally biased region" description="Basic residues" evidence="2">
    <location>
        <begin position="83"/>
        <end position="96"/>
    </location>
</feature>
<reference evidence="4 5" key="1">
    <citation type="journal article" date="2011" name="Genome Res.">
        <title>Phylogeny-wide analysis of social amoeba genomes highlights ancient origins for complex intercellular communication.</title>
        <authorList>
            <person name="Heidel A.J."/>
            <person name="Lawal H.M."/>
            <person name="Felder M."/>
            <person name="Schilde C."/>
            <person name="Helps N.R."/>
            <person name="Tunggal B."/>
            <person name="Rivero F."/>
            <person name="John U."/>
            <person name="Schleicher M."/>
            <person name="Eichinger L."/>
            <person name="Platzer M."/>
            <person name="Noegel A.A."/>
            <person name="Schaap P."/>
            <person name="Gloeckner G."/>
        </authorList>
    </citation>
    <scope>NUCLEOTIDE SEQUENCE [LARGE SCALE GENOMIC DNA]</scope>
    <source>
        <strain evidence="5">ATCC 26659 / Pp 5 / PN500</strain>
    </source>
</reference>
<dbReference type="GO" id="GO:0016556">
    <property type="term" value="P:mRNA modification"/>
    <property type="evidence" value="ECO:0007669"/>
    <property type="project" value="UniProtKB-UniRule"/>
</dbReference>
<dbReference type="AlphaFoldDB" id="D3B0J3"/>
<feature type="compositionally biased region" description="Basic and acidic residues" evidence="2">
    <location>
        <begin position="685"/>
        <end position="694"/>
    </location>
</feature>
<sequence length="763" mass="88309">MNDYGGGNSSIAMDDDSDPLKQQQQLQTPKKNNTSIKFTQSSTAKFLDDEDDQDDNEYQETNNSNSNNGLGYDRNESHNYNSHSHHHHHHHHHAHQHNNNYHHNQQQQQQQHNQNQHSNNRLSGVAKKQGFTFNSDQKKQDNNNSIKKDDETDQNNVEMHDDDTETLATTSTSIETEYEQQQQQQQQQEELEKEKSKPIDYDDEEGYIDPPFDFAPKFSRGGIGYDDRLPYPFVKQKHKEETAEFEHRQILCWIKTSDSEYKNLNTCDLESFLVVGDDDELPPRDEFCPYEKIEELEDKKSTLTDLDRNCFVKARARSNPYEWIKGAIFQNRAAVKMANLDKIATLIEIKPNQDKFYFADVCAGPGGFTEYTLWRMVGKGIPVENKEQRKRCKTKGWGFTLKGECDWKLDKFTDDSGLKIGDNFVVDYGPADDGDIQNEQNIRHFTQMVLKGTNQKGVNLFMADGGISTEGEELNQESILGHLILCQFLTMFEILSLGGNFVCKIFDTFTPFTVGLLYIIFKHFESFTIVKPFTSRPLNSERYVIAKNLLVYRPSNIRNYLYKLNQRLNDGENILRIIDIKDPVFIDFIRMKSLEQCDSQIRAFEYFTKAVEDWEYRVCDQEILKQNCLTEWGIPLDPRHTEKLNKQHHHPYNQQQRKSINNKQKINNNNNNNNKISINNNGDNQKYKNNDTAKEMTTSTTTTTTPVTSPQKKGINQPSYVKSPSKQFVSSLDAITKHKIKPFSVVGNKTPPLPSLDSDFQNM</sequence>
<evidence type="ECO:0000256" key="1">
    <source>
        <dbReference type="RuleBase" id="RU368012"/>
    </source>
</evidence>
<keyword evidence="1" id="KW-0539">Nucleus</keyword>
<dbReference type="InterPro" id="IPR002877">
    <property type="entry name" value="RNA_MeTrfase_FtsJ_dom"/>
</dbReference>
<feature type="region of interest" description="Disordered" evidence="2">
    <location>
        <begin position="645"/>
        <end position="722"/>
    </location>
</feature>
<feature type="compositionally biased region" description="Acidic residues" evidence="2">
    <location>
        <begin position="48"/>
        <end position="58"/>
    </location>
</feature>
<keyword evidence="1" id="KW-0506">mRNA capping</keyword>
<dbReference type="EMBL" id="ADBJ01000008">
    <property type="protein sequence ID" value="EFA84817.1"/>
    <property type="molecule type" value="Genomic_DNA"/>
</dbReference>
<feature type="compositionally biased region" description="Polar residues" evidence="2">
    <location>
        <begin position="35"/>
        <end position="44"/>
    </location>
</feature>
<dbReference type="InterPro" id="IPR050851">
    <property type="entry name" value="mRNA_Cap_2O-Ribose_MeTrfase"/>
</dbReference>
<keyword evidence="1" id="KW-0808">Transferase</keyword>
<dbReference type="PANTHER" id="PTHR16121">
    <property type="entry name" value="CAP-SPECIFIC MRNA (NUCLEOSIDE-2'-O-)-METHYLTRANSFERASE 1-RELATED"/>
    <property type="match status" value="1"/>
</dbReference>
<feature type="compositionally biased region" description="Low complexity" evidence="2">
    <location>
        <begin position="20"/>
        <end position="34"/>
    </location>
</feature>
<feature type="compositionally biased region" description="Low complexity" evidence="2">
    <location>
        <begin position="179"/>
        <end position="188"/>
    </location>
</feature>